<keyword evidence="1" id="KW-1133">Transmembrane helix</keyword>
<feature type="transmembrane region" description="Helical" evidence="1">
    <location>
        <begin position="308"/>
        <end position="330"/>
    </location>
</feature>
<gene>
    <name evidence="3" type="ORF">CF165_37640</name>
</gene>
<sequence length="338" mass="34802">MRWVVAFAAVVLAVLTGPASASAAPAVETLCTVKDSRIGELSGLVSDGEHLYAMNDGGTKIQVFVLGRDCKVQKVITDRTDPFDPEDLARTPDGRLWLSDTGDNNKARLTVALEELSPDGKVTMHRLTYPDGQHDTEALIMDKSGTPYLITKDILGEAKVYRPSGPLASPGPTNLEKVGSLKISATDTQGGPVGSIGSVLVTGGASTADGSVVALRTYTDAYLYAVPDGDVMAALQRTPVRIPLPGEKQGEAIAFDPDGTLLSGSEGTGQPLRVVRGAAALAAQSGAPAEGKSSAGTGASSGSAGDGAGLPVLPAAGITLALVGIGWFGFRRLRRRTH</sequence>
<keyword evidence="2" id="KW-0732">Signal</keyword>
<comment type="caution">
    <text evidence="3">The sequence shown here is derived from an EMBL/GenBank/DDBJ whole genome shotgun (WGS) entry which is preliminary data.</text>
</comment>
<proteinExistence type="predicted"/>
<evidence type="ECO:0008006" key="5">
    <source>
        <dbReference type="Google" id="ProtNLM"/>
    </source>
</evidence>
<feature type="signal peptide" evidence="2">
    <location>
        <begin position="1"/>
        <end position="23"/>
    </location>
</feature>
<keyword evidence="4" id="KW-1185">Reference proteome</keyword>
<dbReference type="RefSeq" id="WP_093952366.1">
    <property type="nucleotide sequence ID" value="NZ_NMUL01000045.1"/>
</dbReference>
<dbReference type="OrthoDB" id="9801244at2"/>
<feature type="chain" id="PRO_5013234716" description="Esterase-like activity of phytase family protein" evidence="2">
    <location>
        <begin position="24"/>
        <end position="338"/>
    </location>
</feature>
<evidence type="ECO:0000256" key="2">
    <source>
        <dbReference type="SAM" id="SignalP"/>
    </source>
</evidence>
<dbReference type="SUPFAM" id="SSF101898">
    <property type="entry name" value="NHL repeat"/>
    <property type="match status" value="1"/>
</dbReference>
<keyword evidence="1" id="KW-0812">Transmembrane</keyword>
<evidence type="ECO:0000313" key="3">
    <source>
        <dbReference type="EMBL" id="OXM61638.1"/>
    </source>
</evidence>
<organism evidence="3 4">
    <name type="scientific">Amycolatopsis vastitatis</name>
    <dbReference type="NCBI Taxonomy" id="1905142"/>
    <lineage>
        <taxon>Bacteria</taxon>
        <taxon>Bacillati</taxon>
        <taxon>Actinomycetota</taxon>
        <taxon>Actinomycetes</taxon>
        <taxon>Pseudonocardiales</taxon>
        <taxon>Pseudonocardiaceae</taxon>
        <taxon>Amycolatopsis</taxon>
    </lineage>
</organism>
<accession>A0A229SRV1</accession>
<dbReference type="Proteomes" id="UP000215199">
    <property type="component" value="Unassembled WGS sequence"/>
</dbReference>
<dbReference type="EMBL" id="NMUL01000045">
    <property type="protein sequence ID" value="OXM61638.1"/>
    <property type="molecule type" value="Genomic_DNA"/>
</dbReference>
<keyword evidence="1" id="KW-0472">Membrane</keyword>
<evidence type="ECO:0000313" key="4">
    <source>
        <dbReference type="Proteomes" id="UP000215199"/>
    </source>
</evidence>
<dbReference type="AlphaFoldDB" id="A0A229SRV1"/>
<evidence type="ECO:0000256" key="1">
    <source>
        <dbReference type="SAM" id="Phobius"/>
    </source>
</evidence>
<name>A0A229SRV1_9PSEU</name>
<reference evidence="4" key="1">
    <citation type="submission" date="2017-07" db="EMBL/GenBank/DDBJ databases">
        <title>Comparative genome mining reveals phylogenetic distribution patterns of secondary metabolites in Amycolatopsis.</title>
        <authorList>
            <person name="Adamek M."/>
            <person name="Alanjary M."/>
            <person name="Sales-Ortells H."/>
            <person name="Goodfellow M."/>
            <person name="Bull A.T."/>
            <person name="Kalinowski J."/>
            <person name="Ziemert N."/>
        </authorList>
    </citation>
    <scope>NUCLEOTIDE SEQUENCE [LARGE SCALE GENOMIC DNA]</scope>
    <source>
        <strain evidence="4">H5</strain>
    </source>
</reference>
<protein>
    <recommendedName>
        <fullName evidence="5">Esterase-like activity of phytase family protein</fullName>
    </recommendedName>
</protein>